<evidence type="ECO:0000313" key="1">
    <source>
        <dbReference type="EMBL" id="HIZ66976.1"/>
    </source>
</evidence>
<sequence>MILISLLTLFCIGIFVGVAFSGVPKVSEWAMRRAIQKYFIVKANEYSLEVDMENPGWFLVTTAEGQYQVKFSDLKPIQVVQSYELSSVEGEEA</sequence>
<dbReference type="AlphaFoldDB" id="A0A9D2FUJ1"/>
<comment type="caution">
    <text evidence="1">The sequence shown here is derived from an EMBL/GenBank/DDBJ whole genome shotgun (WGS) entry which is preliminary data.</text>
</comment>
<organism evidence="1 2">
    <name type="scientific">Candidatus Streptococcus faecavium</name>
    <dbReference type="NCBI Taxonomy" id="2838763"/>
    <lineage>
        <taxon>Bacteria</taxon>
        <taxon>Bacillati</taxon>
        <taxon>Bacillota</taxon>
        <taxon>Bacilli</taxon>
        <taxon>Lactobacillales</taxon>
        <taxon>Streptococcaceae</taxon>
        <taxon>Streptococcus</taxon>
    </lineage>
</organism>
<protein>
    <submittedName>
        <fullName evidence="1">Uncharacterized protein</fullName>
    </submittedName>
</protein>
<name>A0A9D2FUJ1_9STRE</name>
<accession>A0A9D2FUJ1</accession>
<dbReference type="Proteomes" id="UP000824058">
    <property type="component" value="Unassembled WGS sequence"/>
</dbReference>
<proteinExistence type="predicted"/>
<gene>
    <name evidence="1" type="ORF">H9965_00600</name>
</gene>
<evidence type="ECO:0000313" key="2">
    <source>
        <dbReference type="Proteomes" id="UP000824058"/>
    </source>
</evidence>
<reference evidence="1" key="2">
    <citation type="submission" date="2021-04" db="EMBL/GenBank/DDBJ databases">
        <authorList>
            <person name="Gilroy R."/>
        </authorList>
    </citation>
    <scope>NUCLEOTIDE SEQUENCE</scope>
    <source>
        <strain evidence="1">ChiBcolR9-63</strain>
    </source>
</reference>
<reference evidence="1" key="1">
    <citation type="journal article" date="2021" name="PeerJ">
        <title>Extensive microbial diversity within the chicken gut microbiome revealed by metagenomics and culture.</title>
        <authorList>
            <person name="Gilroy R."/>
            <person name="Ravi A."/>
            <person name="Getino M."/>
            <person name="Pursley I."/>
            <person name="Horton D.L."/>
            <person name="Alikhan N.F."/>
            <person name="Baker D."/>
            <person name="Gharbi K."/>
            <person name="Hall N."/>
            <person name="Watson M."/>
            <person name="Adriaenssens E.M."/>
            <person name="Foster-Nyarko E."/>
            <person name="Jarju S."/>
            <person name="Secka A."/>
            <person name="Antonio M."/>
            <person name="Oren A."/>
            <person name="Chaudhuri R.R."/>
            <person name="La Ragione R."/>
            <person name="Hildebrand F."/>
            <person name="Pallen M.J."/>
        </authorList>
    </citation>
    <scope>NUCLEOTIDE SEQUENCE</scope>
    <source>
        <strain evidence="1">ChiBcolR9-63</strain>
    </source>
</reference>
<dbReference type="EMBL" id="DXBD01000006">
    <property type="protein sequence ID" value="HIZ66976.1"/>
    <property type="molecule type" value="Genomic_DNA"/>
</dbReference>